<keyword evidence="8" id="KW-1185">Reference proteome</keyword>
<evidence type="ECO:0000256" key="5">
    <source>
        <dbReference type="PIRSR" id="PIRSR602401-1"/>
    </source>
</evidence>
<accession>A0A811N2X8</accession>
<proteinExistence type="inferred from homology"/>
<evidence type="ECO:0000256" key="1">
    <source>
        <dbReference type="ARBA" id="ARBA00022617"/>
    </source>
</evidence>
<keyword evidence="2 5" id="KW-0479">Metal-binding</keyword>
<evidence type="ECO:0000256" key="6">
    <source>
        <dbReference type="RuleBase" id="RU000461"/>
    </source>
</evidence>
<dbReference type="Gene3D" id="1.10.630.10">
    <property type="entry name" value="Cytochrome P450"/>
    <property type="match status" value="2"/>
</dbReference>
<dbReference type="PROSITE" id="PS00086">
    <property type="entry name" value="CYTOCHROME_P450"/>
    <property type="match status" value="1"/>
</dbReference>
<evidence type="ECO:0000313" key="7">
    <source>
        <dbReference type="EMBL" id="CAD6214617.1"/>
    </source>
</evidence>
<evidence type="ECO:0000313" key="8">
    <source>
        <dbReference type="Proteomes" id="UP000604825"/>
    </source>
</evidence>
<dbReference type="AlphaFoldDB" id="A0A811N2X8"/>
<dbReference type="PRINTS" id="PR00463">
    <property type="entry name" value="EP450I"/>
</dbReference>
<dbReference type="SUPFAM" id="SSF48264">
    <property type="entry name" value="Cytochrome P450"/>
    <property type="match status" value="1"/>
</dbReference>
<comment type="similarity">
    <text evidence="6">Belongs to the cytochrome P450 family.</text>
</comment>
<dbReference type="InterPro" id="IPR036396">
    <property type="entry name" value="Cyt_P450_sf"/>
</dbReference>
<name>A0A811N2X8_9POAL</name>
<protein>
    <recommendedName>
        <fullName evidence="9">Cytochrome P450</fullName>
    </recommendedName>
</protein>
<dbReference type="PANTHER" id="PTHR47947:SF53">
    <property type="entry name" value="CYTOCHROME P450"/>
    <property type="match status" value="1"/>
</dbReference>
<evidence type="ECO:0000256" key="3">
    <source>
        <dbReference type="ARBA" id="ARBA00023002"/>
    </source>
</evidence>
<keyword evidence="3 6" id="KW-0560">Oxidoreductase</keyword>
<evidence type="ECO:0008006" key="9">
    <source>
        <dbReference type="Google" id="ProtNLM"/>
    </source>
</evidence>
<keyword evidence="4 5" id="KW-0408">Iron</keyword>
<keyword evidence="6" id="KW-0503">Monooxygenase</keyword>
<dbReference type="PRINTS" id="PR00385">
    <property type="entry name" value="P450"/>
</dbReference>
<sequence>MLPVISAEVCAMARRMYRSPPPGAARVELKRRLFELSLSALMETIARTKTSRAVPDDDTDMCPEVQEFMKALDVFLPLLSADNSWDYLPVLRWFDVFGVRNKILATVSARDAFLRRLIDAERRRLEEGEGGENDERKSMIGVMLSLQKSEPVVYTDTTIMALCSERLSKNRQPPVKLMLIKRGRKLTRPWGTPRLLGADDVPRLGYLQCIVSETLRLYPVLPTLVPHESTADCTVGGHHVPSGTMLLINVYAIHRDPAIWADLTAFRPERFEDGRAEGLFMMPFGMGRRKCPGEALALRTLGLVLGTLIQCFDWDTGGGAVVDMAEGVGITLPRVVPLEAICKPRHAMLDVLKGL</sequence>
<dbReference type="InterPro" id="IPR001128">
    <property type="entry name" value="Cyt_P450"/>
</dbReference>
<dbReference type="InterPro" id="IPR050651">
    <property type="entry name" value="Plant_Cytochrome_P450_Monoox"/>
</dbReference>
<dbReference type="Pfam" id="PF00067">
    <property type="entry name" value="p450"/>
    <property type="match status" value="1"/>
</dbReference>
<dbReference type="OrthoDB" id="637051at2759"/>
<comment type="cofactor">
    <cofactor evidence="5">
        <name>heme</name>
        <dbReference type="ChEBI" id="CHEBI:30413"/>
    </cofactor>
</comment>
<dbReference type="InterPro" id="IPR002401">
    <property type="entry name" value="Cyt_P450_E_grp-I"/>
</dbReference>
<dbReference type="Proteomes" id="UP000604825">
    <property type="component" value="Unassembled WGS sequence"/>
</dbReference>
<comment type="caution">
    <text evidence="7">The sequence shown here is derived from an EMBL/GenBank/DDBJ whole genome shotgun (WGS) entry which is preliminary data.</text>
</comment>
<keyword evidence="1 5" id="KW-0349">Heme</keyword>
<evidence type="ECO:0000256" key="2">
    <source>
        <dbReference type="ARBA" id="ARBA00022723"/>
    </source>
</evidence>
<feature type="binding site" description="axial binding residue" evidence="5">
    <location>
        <position position="291"/>
    </location>
    <ligand>
        <name>heme</name>
        <dbReference type="ChEBI" id="CHEBI:30413"/>
    </ligand>
    <ligandPart>
        <name>Fe</name>
        <dbReference type="ChEBI" id="CHEBI:18248"/>
    </ligandPart>
</feature>
<gene>
    <name evidence="7" type="ORF">NCGR_LOCUS9999</name>
</gene>
<dbReference type="GO" id="GO:0004497">
    <property type="term" value="F:monooxygenase activity"/>
    <property type="evidence" value="ECO:0007669"/>
    <property type="project" value="UniProtKB-KW"/>
</dbReference>
<dbReference type="PANTHER" id="PTHR47947">
    <property type="entry name" value="CYTOCHROME P450 82C3-RELATED"/>
    <property type="match status" value="1"/>
</dbReference>
<evidence type="ECO:0000256" key="4">
    <source>
        <dbReference type="ARBA" id="ARBA00023004"/>
    </source>
</evidence>
<dbReference type="GO" id="GO:0016705">
    <property type="term" value="F:oxidoreductase activity, acting on paired donors, with incorporation or reduction of molecular oxygen"/>
    <property type="evidence" value="ECO:0007669"/>
    <property type="project" value="InterPro"/>
</dbReference>
<dbReference type="EMBL" id="CAJGYO010000002">
    <property type="protein sequence ID" value="CAD6214617.1"/>
    <property type="molecule type" value="Genomic_DNA"/>
</dbReference>
<organism evidence="7 8">
    <name type="scientific">Miscanthus lutarioriparius</name>
    <dbReference type="NCBI Taxonomy" id="422564"/>
    <lineage>
        <taxon>Eukaryota</taxon>
        <taxon>Viridiplantae</taxon>
        <taxon>Streptophyta</taxon>
        <taxon>Embryophyta</taxon>
        <taxon>Tracheophyta</taxon>
        <taxon>Spermatophyta</taxon>
        <taxon>Magnoliopsida</taxon>
        <taxon>Liliopsida</taxon>
        <taxon>Poales</taxon>
        <taxon>Poaceae</taxon>
        <taxon>PACMAD clade</taxon>
        <taxon>Panicoideae</taxon>
        <taxon>Andropogonodae</taxon>
        <taxon>Andropogoneae</taxon>
        <taxon>Saccharinae</taxon>
        <taxon>Miscanthus</taxon>
    </lineage>
</organism>
<dbReference type="GO" id="GO:0005506">
    <property type="term" value="F:iron ion binding"/>
    <property type="evidence" value="ECO:0007669"/>
    <property type="project" value="InterPro"/>
</dbReference>
<dbReference type="GO" id="GO:0020037">
    <property type="term" value="F:heme binding"/>
    <property type="evidence" value="ECO:0007669"/>
    <property type="project" value="InterPro"/>
</dbReference>
<dbReference type="InterPro" id="IPR017972">
    <property type="entry name" value="Cyt_P450_CS"/>
</dbReference>
<reference evidence="7" key="1">
    <citation type="submission" date="2020-10" db="EMBL/GenBank/DDBJ databases">
        <authorList>
            <person name="Han B."/>
            <person name="Lu T."/>
            <person name="Zhao Q."/>
            <person name="Huang X."/>
            <person name="Zhao Y."/>
        </authorList>
    </citation>
    <scope>NUCLEOTIDE SEQUENCE</scope>
</reference>